<name>A0A9P4IAB8_9PEZI</name>
<dbReference type="OrthoDB" id="5324651at2759"/>
<keyword evidence="1" id="KW-0175">Coiled coil</keyword>
<sequence>VEKRRVYLACRAIFAGGNAQVRKAKKIRELVDEHKKALSPLIRDYGVDKVAAILKKLLEQGIFQFQVKAKIEFPELFQSSPARDVQLSSRIAPGRFAETKRSSDPAEPPFDNMPSLYPSYLPYRAQHLILTAAQRVLEECCFKFAETWLSPILIGRGWDCPEAVELTKWTRILAKPSASTNLPTHALKLDGSRLQDVLFATNKLRHTAVHRLPTTARGITHMIESALKLAEALQDPLRTAQLEELHYEIDSKIKAMELDKNVLENDLTQKLKEIRRQREELDREEKDAVASVVRRDLENKSLIGILLEESVKNIFA</sequence>
<dbReference type="AlphaFoldDB" id="A0A9P4IAB8"/>
<evidence type="ECO:0000256" key="1">
    <source>
        <dbReference type="SAM" id="Coils"/>
    </source>
</evidence>
<comment type="caution">
    <text evidence="2">The sequence shown here is derived from an EMBL/GenBank/DDBJ whole genome shotgun (WGS) entry which is preliminary data.</text>
</comment>
<keyword evidence="3" id="KW-1185">Reference proteome</keyword>
<feature type="coiled-coil region" evidence="1">
    <location>
        <begin position="253"/>
        <end position="291"/>
    </location>
</feature>
<protein>
    <submittedName>
        <fullName evidence="2">Uncharacterized protein</fullName>
    </submittedName>
</protein>
<gene>
    <name evidence="2" type="ORF">NA57DRAFT_18840</name>
</gene>
<dbReference type="EMBL" id="ML978134">
    <property type="protein sequence ID" value="KAF2094636.1"/>
    <property type="molecule type" value="Genomic_DNA"/>
</dbReference>
<proteinExistence type="predicted"/>
<dbReference type="Proteomes" id="UP000799772">
    <property type="component" value="Unassembled WGS sequence"/>
</dbReference>
<accession>A0A9P4IAB8</accession>
<evidence type="ECO:0000313" key="3">
    <source>
        <dbReference type="Proteomes" id="UP000799772"/>
    </source>
</evidence>
<feature type="non-terminal residue" evidence="2">
    <location>
        <position position="1"/>
    </location>
</feature>
<organism evidence="2 3">
    <name type="scientific">Rhizodiscina lignyota</name>
    <dbReference type="NCBI Taxonomy" id="1504668"/>
    <lineage>
        <taxon>Eukaryota</taxon>
        <taxon>Fungi</taxon>
        <taxon>Dikarya</taxon>
        <taxon>Ascomycota</taxon>
        <taxon>Pezizomycotina</taxon>
        <taxon>Dothideomycetes</taxon>
        <taxon>Pleosporomycetidae</taxon>
        <taxon>Aulographales</taxon>
        <taxon>Rhizodiscinaceae</taxon>
        <taxon>Rhizodiscina</taxon>
    </lineage>
</organism>
<feature type="non-terminal residue" evidence="2">
    <location>
        <position position="316"/>
    </location>
</feature>
<reference evidence="2" key="1">
    <citation type="journal article" date="2020" name="Stud. Mycol.">
        <title>101 Dothideomycetes genomes: a test case for predicting lifestyles and emergence of pathogens.</title>
        <authorList>
            <person name="Haridas S."/>
            <person name="Albert R."/>
            <person name="Binder M."/>
            <person name="Bloem J."/>
            <person name="Labutti K."/>
            <person name="Salamov A."/>
            <person name="Andreopoulos B."/>
            <person name="Baker S."/>
            <person name="Barry K."/>
            <person name="Bills G."/>
            <person name="Bluhm B."/>
            <person name="Cannon C."/>
            <person name="Castanera R."/>
            <person name="Culley D."/>
            <person name="Daum C."/>
            <person name="Ezra D."/>
            <person name="Gonzalez J."/>
            <person name="Henrissat B."/>
            <person name="Kuo A."/>
            <person name="Liang C."/>
            <person name="Lipzen A."/>
            <person name="Lutzoni F."/>
            <person name="Magnuson J."/>
            <person name="Mondo S."/>
            <person name="Nolan M."/>
            <person name="Ohm R."/>
            <person name="Pangilinan J."/>
            <person name="Park H.-J."/>
            <person name="Ramirez L."/>
            <person name="Alfaro M."/>
            <person name="Sun H."/>
            <person name="Tritt A."/>
            <person name="Yoshinaga Y."/>
            <person name="Zwiers L.-H."/>
            <person name="Turgeon B."/>
            <person name="Goodwin S."/>
            <person name="Spatafora J."/>
            <person name="Crous P."/>
            <person name="Grigoriev I."/>
        </authorList>
    </citation>
    <scope>NUCLEOTIDE SEQUENCE</scope>
    <source>
        <strain evidence="2">CBS 133067</strain>
    </source>
</reference>
<evidence type="ECO:0000313" key="2">
    <source>
        <dbReference type="EMBL" id="KAF2094636.1"/>
    </source>
</evidence>